<dbReference type="CDD" id="cd00544">
    <property type="entry name" value="CobU"/>
    <property type="match status" value="1"/>
</dbReference>
<dbReference type="Proteomes" id="UP000199474">
    <property type="component" value="Unassembled WGS sequence"/>
</dbReference>
<dbReference type="PANTHER" id="PTHR34848">
    <property type="match status" value="1"/>
</dbReference>
<accession>A0A1I1SA31</accession>
<dbReference type="GO" id="GO:0043752">
    <property type="term" value="F:adenosylcobinamide kinase activity"/>
    <property type="evidence" value="ECO:0007669"/>
    <property type="project" value="UniProtKB-EC"/>
</dbReference>
<dbReference type="GO" id="GO:0008820">
    <property type="term" value="F:cobinamide phosphate guanylyltransferase activity"/>
    <property type="evidence" value="ECO:0007669"/>
    <property type="project" value="UniProtKB-EC"/>
</dbReference>
<dbReference type="UniPathway" id="UPA00148">
    <property type="reaction ID" value="UER00236"/>
</dbReference>
<evidence type="ECO:0000256" key="16">
    <source>
        <dbReference type="ARBA" id="ARBA00029570"/>
    </source>
</evidence>
<feature type="binding site" evidence="19">
    <location>
        <begin position="57"/>
        <end position="60"/>
    </location>
    <ligand>
        <name>GTP</name>
        <dbReference type="ChEBI" id="CHEBI:37565"/>
    </ligand>
</feature>
<keyword evidence="13 20" id="KW-0418">Kinase</keyword>
<name>A0A1I1SA31_9BACI</name>
<evidence type="ECO:0000256" key="8">
    <source>
        <dbReference type="ARBA" id="ARBA00012016"/>
    </source>
</evidence>
<evidence type="ECO:0000256" key="15">
    <source>
        <dbReference type="ARBA" id="ARBA00023134"/>
    </source>
</evidence>
<protein>
    <recommendedName>
        <fullName evidence="16">Adenosylcobinamide kinase</fullName>
        <ecNumber evidence="8">2.7.1.156</ecNumber>
        <ecNumber evidence="9">2.7.7.62</ecNumber>
    </recommendedName>
    <alternativeName>
        <fullName evidence="17">Adenosylcobinamide-phosphate guanylyltransferase</fullName>
    </alternativeName>
</protein>
<keyword evidence="12 19" id="KW-0547">Nucleotide-binding</keyword>
<dbReference type="AlphaFoldDB" id="A0A1I1SA31"/>
<dbReference type="OrthoDB" id="9799422at2"/>
<dbReference type="RefSeq" id="WP_090080097.1">
    <property type="nucleotide sequence ID" value="NZ_FOMR01000001.1"/>
</dbReference>
<comment type="function">
    <text evidence="4">Catalyzes ATP-dependent phosphorylation of adenosylcobinamide and addition of GMP to adenosylcobinamide phosphate.</text>
</comment>
<feature type="binding site" evidence="19">
    <location>
        <position position="92"/>
    </location>
    <ligand>
        <name>GTP</name>
        <dbReference type="ChEBI" id="CHEBI:37565"/>
    </ligand>
</feature>
<dbReference type="InterPro" id="IPR003203">
    <property type="entry name" value="CobU/CobP"/>
</dbReference>
<evidence type="ECO:0000256" key="17">
    <source>
        <dbReference type="ARBA" id="ARBA00030571"/>
    </source>
</evidence>
<feature type="active site" description="GMP-histidine intermediate" evidence="18">
    <location>
        <position position="56"/>
    </location>
</feature>
<dbReference type="STRING" id="640948.SAMN05216238_101199"/>
<evidence type="ECO:0000256" key="11">
    <source>
        <dbReference type="ARBA" id="ARBA00022679"/>
    </source>
</evidence>
<keyword evidence="14" id="KW-0067">ATP-binding</keyword>
<dbReference type="PANTHER" id="PTHR34848:SF1">
    <property type="entry name" value="BIFUNCTIONAL ADENOSYLCOBALAMIN BIOSYNTHESIS PROTEIN COBU"/>
    <property type="match status" value="1"/>
</dbReference>
<feature type="binding site" evidence="19">
    <location>
        <position position="71"/>
    </location>
    <ligand>
        <name>GTP</name>
        <dbReference type="ChEBI" id="CHEBI:37565"/>
    </ligand>
</feature>
<evidence type="ECO:0000256" key="1">
    <source>
        <dbReference type="ARBA" id="ARBA00000312"/>
    </source>
</evidence>
<comment type="pathway">
    <text evidence="5">Cofactor biosynthesis; adenosylcobalamin biosynthesis; adenosylcobalamin from cob(II)yrinate a,c-diamide: step 6/7.</text>
</comment>
<comment type="catalytic activity">
    <reaction evidence="2">
        <text>adenosylcob(III)inamide phosphate + GTP + H(+) = adenosylcob(III)inamide-GDP + diphosphate</text>
        <dbReference type="Rhea" id="RHEA:22712"/>
        <dbReference type="ChEBI" id="CHEBI:15378"/>
        <dbReference type="ChEBI" id="CHEBI:33019"/>
        <dbReference type="ChEBI" id="CHEBI:37565"/>
        <dbReference type="ChEBI" id="CHEBI:58502"/>
        <dbReference type="ChEBI" id="CHEBI:60487"/>
        <dbReference type="EC" id="2.7.7.62"/>
    </reaction>
</comment>
<evidence type="ECO:0000313" key="21">
    <source>
        <dbReference type="Proteomes" id="UP000199474"/>
    </source>
</evidence>
<dbReference type="EC" id="2.7.7.62" evidence="9"/>
<dbReference type="GO" id="GO:0005525">
    <property type="term" value="F:GTP binding"/>
    <property type="evidence" value="ECO:0007669"/>
    <property type="project" value="UniProtKB-KW"/>
</dbReference>
<reference evidence="21" key="1">
    <citation type="submission" date="2016-10" db="EMBL/GenBank/DDBJ databases">
        <authorList>
            <person name="Varghese N."/>
            <person name="Submissions S."/>
        </authorList>
    </citation>
    <scope>NUCLEOTIDE SEQUENCE [LARGE SCALE GENOMIC DNA]</scope>
    <source>
        <strain evidence="21">DSM 22530</strain>
    </source>
</reference>
<dbReference type="EMBL" id="FOMR01000001">
    <property type="protein sequence ID" value="SFD40723.1"/>
    <property type="molecule type" value="Genomic_DNA"/>
</dbReference>
<dbReference type="SUPFAM" id="SSF52540">
    <property type="entry name" value="P-loop containing nucleoside triphosphate hydrolases"/>
    <property type="match status" value="1"/>
</dbReference>
<sequence length="186" mass="20714">METEQLIFISGGVRSGKSSFAETMAADLSKKQGTILHYIACGVASDEEMAARITRHRKDRENASVDWSTWECPDHLQRIANHFSKHDILVLDCVTTLLNNYLFDGNMSDPEHVINVILTDLISLRETSATLIVVSNEVTQGVPFEQPSIRNYQYILGNAHQHIVDQADTAYLVENGMPICKKGAVP</sequence>
<gene>
    <name evidence="20" type="ORF">SAMN05216238_101199</name>
</gene>
<dbReference type="EC" id="2.7.1.156" evidence="8"/>
<evidence type="ECO:0000256" key="14">
    <source>
        <dbReference type="ARBA" id="ARBA00022840"/>
    </source>
</evidence>
<dbReference type="GO" id="GO:0009236">
    <property type="term" value="P:cobalamin biosynthetic process"/>
    <property type="evidence" value="ECO:0007669"/>
    <property type="project" value="UniProtKB-UniPathway"/>
</dbReference>
<dbReference type="Pfam" id="PF02283">
    <property type="entry name" value="CobU"/>
    <property type="match status" value="1"/>
</dbReference>
<comment type="similarity">
    <text evidence="7">Belongs to the CobU/CobP family.</text>
</comment>
<evidence type="ECO:0000256" key="4">
    <source>
        <dbReference type="ARBA" id="ARBA00003889"/>
    </source>
</evidence>
<evidence type="ECO:0000256" key="2">
    <source>
        <dbReference type="ARBA" id="ARBA00000711"/>
    </source>
</evidence>
<keyword evidence="15 19" id="KW-0342">GTP-binding</keyword>
<keyword evidence="10" id="KW-0169">Cobalamin biosynthesis</keyword>
<dbReference type="GO" id="GO:0005524">
    <property type="term" value="F:ATP binding"/>
    <property type="evidence" value="ECO:0007669"/>
    <property type="project" value="UniProtKB-KW"/>
</dbReference>
<dbReference type="InterPro" id="IPR027417">
    <property type="entry name" value="P-loop_NTPase"/>
</dbReference>
<evidence type="ECO:0000256" key="10">
    <source>
        <dbReference type="ARBA" id="ARBA00022573"/>
    </source>
</evidence>
<organism evidence="20 21">
    <name type="scientific">Lentibacillus persicus</name>
    <dbReference type="NCBI Taxonomy" id="640948"/>
    <lineage>
        <taxon>Bacteria</taxon>
        <taxon>Bacillati</taxon>
        <taxon>Bacillota</taxon>
        <taxon>Bacilli</taxon>
        <taxon>Bacillales</taxon>
        <taxon>Bacillaceae</taxon>
        <taxon>Lentibacillus</taxon>
    </lineage>
</organism>
<comment type="catalytic activity">
    <reaction evidence="3">
        <text>adenosylcob(III)inamide + GTP = adenosylcob(III)inamide phosphate + GDP + H(+)</text>
        <dbReference type="Rhea" id="RHEA:15765"/>
        <dbReference type="ChEBI" id="CHEBI:2480"/>
        <dbReference type="ChEBI" id="CHEBI:15378"/>
        <dbReference type="ChEBI" id="CHEBI:37565"/>
        <dbReference type="ChEBI" id="CHEBI:58189"/>
        <dbReference type="ChEBI" id="CHEBI:58502"/>
        <dbReference type="EC" id="2.7.1.156"/>
    </reaction>
</comment>
<dbReference type="PIRSF" id="PIRSF006135">
    <property type="entry name" value="CobU"/>
    <property type="match status" value="1"/>
</dbReference>
<evidence type="ECO:0000256" key="19">
    <source>
        <dbReference type="PIRSR" id="PIRSR006135-2"/>
    </source>
</evidence>
<evidence type="ECO:0000256" key="13">
    <source>
        <dbReference type="ARBA" id="ARBA00022777"/>
    </source>
</evidence>
<dbReference type="Gene3D" id="3.40.50.300">
    <property type="entry name" value="P-loop containing nucleotide triphosphate hydrolases"/>
    <property type="match status" value="1"/>
</dbReference>
<keyword evidence="21" id="KW-1185">Reference proteome</keyword>
<feature type="binding site" evidence="19">
    <location>
        <begin position="11"/>
        <end position="18"/>
    </location>
    <ligand>
        <name>GTP</name>
        <dbReference type="ChEBI" id="CHEBI:37565"/>
    </ligand>
</feature>
<feature type="binding site" evidence="19">
    <location>
        <begin position="40"/>
        <end position="42"/>
    </location>
    <ligand>
        <name>GTP</name>
        <dbReference type="ChEBI" id="CHEBI:37565"/>
    </ligand>
</feature>
<comment type="pathway">
    <text evidence="6">Cofactor biosynthesis; adenosylcobalamin biosynthesis; adenosylcobalamin from cob(II)yrinate a,c-diamide: step 5/7.</text>
</comment>
<keyword evidence="11 20" id="KW-0808">Transferase</keyword>
<evidence type="ECO:0000256" key="12">
    <source>
        <dbReference type="ARBA" id="ARBA00022741"/>
    </source>
</evidence>
<evidence type="ECO:0000256" key="3">
    <source>
        <dbReference type="ARBA" id="ARBA00001522"/>
    </source>
</evidence>
<evidence type="ECO:0000313" key="20">
    <source>
        <dbReference type="EMBL" id="SFD40723.1"/>
    </source>
</evidence>
<keyword evidence="20" id="KW-0548">Nucleotidyltransferase</keyword>
<evidence type="ECO:0000256" key="9">
    <source>
        <dbReference type="ARBA" id="ARBA00012523"/>
    </source>
</evidence>
<evidence type="ECO:0000256" key="18">
    <source>
        <dbReference type="PIRSR" id="PIRSR006135-1"/>
    </source>
</evidence>
<proteinExistence type="inferred from homology"/>
<evidence type="ECO:0000256" key="5">
    <source>
        <dbReference type="ARBA" id="ARBA00004692"/>
    </source>
</evidence>
<evidence type="ECO:0000256" key="6">
    <source>
        <dbReference type="ARBA" id="ARBA00005159"/>
    </source>
</evidence>
<evidence type="ECO:0000256" key="7">
    <source>
        <dbReference type="ARBA" id="ARBA00007490"/>
    </source>
</evidence>
<comment type="catalytic activity">
    <reaction evidence="1">
        <text>adenosylcob(III)inamide + ATP = adenosylcob(III)inamide phosphate + ADP + H(+)</text>
        <dbReference type="Rhea" id="RHEA:15769"/>
        <dbReference type="ChEBI" id="CHEBI:2480"/>
        <dbReference type="ChEBI" id="CHEBI:15378"/>
        <dbReference type="ChEBI" id="CHEBI:30616"/>
        <dbReference type="ChEBI" id="CHEBI:58502"/>
        <dbReference type="ChEBI" id="CHEBI:456216"/>
        <dbReference type="EC" id="2.7.1.156"/>
    </reaction>
</comment>